<dbReference type="RefSeq" id="WP_314304743.1">
    <property type="nucleotide sequence ID" value="NZ_CAUQOG010000001.1"/>
</dbReference>
<dbReference type="EMBL" id="JAYKBV010000008">
    <property type="protein sequence ID" value="MEB3040404.1"/>
    <property type="molecule type" value="Genomic_DNA"/>
</dbReference>
<evidence type="ECO:0000259" key="1">
    <source>
        <dbReference type="SMART" id="SM00507"/>
    </source>
</evidence>
<keyword evidence="2" id="KW-0255">Endonuclease</keyword>
<proteinExistence type="predicted"/>
<comment type="caution">
    <text evidence="2">The sequence shown here is derived from an EMBL/GenBank/DDBJ whole genome shotgun (WGS) entry which is preliminary data.</text>
</comment>
<accession>A0ABU5YAH6</accession>
<name>A0ABU5YAH6_9FLAO</name>
<evidence type="ECO:0000313" key="2">
    <source>
        <dbReference type="EMBL" id="MEB3040404.1"/>
    </source>
</evidence>
<sequence length="279" mass="32754">MKNLKSYSEDCFKVYKEAVENENKNKDILLNIQDDIESQFDIYSGKFRDKKLYEITSLAFSEEEKESLINLYQYRSAIIQKIKGAILDSQEITINNTCQYCTLSEVSTLDHIIPKKSFPEFSVNPLNLFPCCAKCNSKKSNLWIKNDKHLFLNLYLDELPNKKYLIADFDFKDNIPMVTFSLGNPENIDNRTYEIIESHFSRLDLLRRMRERSNEKITDIINAIKGNYKLNSDIDSVKSAIRETEENNKKVYGYNHWKSVLILSIIEKDEFWNKFIVAS</sequence>
<keyword evidence="2" id="KW-0378">Hydrolase</keyword>
<reference evidence="2 3" key="1">
    <citation type="submission" date="2023-12" db="EMBL/GenBank/DDBJ databases">
        <title>Genomic sequences of Capnocytophaga and Parvimonas strains.</title>
        <authorList>
            <person name="Watt R.M."/>
            <person name="Wang M."/>
            <person name="Yang T."/>
            <person name="Tong W.M."/>
        </authorList>
    </citation>
    <scope>NUCLEOTIDE SEQUENCE [LARGE SCALE GENOMIC DNA]</scope>
    <source>
        <strain evidence="2 3">CCUG 13156</strain>
    </source>
</reference>
<keyword evidence="3" id="KW-1185">Reference proteome</keyword>
<organism evidence="2 3">
    <name type="scientific">Capnocytophaga gingivalis</name>
    <dbReference type="NCBI Taxonomy" id="1017"/>
    <lineage>
        <taxon>Bacteria</taxon>
        <taxon>Pseudomonadati</taxon>
        <taxon>Bacteroidota</taxon>
        <taxon>Flavobacteriia</taxon>
        <taxon>Flavobacteriales</taxon>
        <taxon>Flavobacteriaceae</taxon>
        <taxon>Capnocytophaga</taxon>
    </lineage>
</organism>
<protein>
    <submittedName>
        <fullName evidence="2">HNH endonuclease signature motif containing protein</fullName>
    </submittedName>
</protein>
<dbReference type="CDD" id="cd00085">
    <property type="entry name" value="HNHc"/>
    <property type="match status" value="1"/>
</dbReference>
<dbReference type="Proteomes" id="UP001324270">
    <property type="component" value="Unassembled WGS sequence"/>
</dbReference>
<dbReference type="InterPro" id="IPR003615">
    <property type="entry name" value="HNH_nuc"/>
</dbReference>
<evidence type="ECO:0000313" key="3">
    <source>
        <dbReference type="Proteomes" id="UP001324270"/>
    </source>
</evidence>
<dbReference type="Pfam" id="PF01844">
    <property type="entry name" value="HNH"/>
    <property type="match status" value="1"/>
</dbReference>
<keyword evidence="2" id="KW-0540">Nuclease</keyword>
<gene>
    <name evidence="2" type="ORF">VJJ49_06810</name>
</gene>
<dbReference type="GO" id="GO:0004519">
    <property type="term" value="F:endonuclease activity"/>
    <property type="evidence" value="ECO:0007669"/>
    <property type="project" value="UniProtKB-KW"/>
</dbReference>
<dbReference type="SMART" id="SM00507">
    <property type="entry name" value="HNHc"/>
    <property type="match status" value="1"/>
</dbReference>
<feature type="domain" description="HNH nuclease" evidence="1">
    <location>
        <begin position="87"/>
        <end position="137"/>
    </location>
</feature>
<dbReference type="InterPro" id="IPR002711">
    <property type="entry name" value="HNH"/>
</dbReference>
<dbReference type="Gene3D" id="1.10.30.50">
    <property type="match status" value="1"/>
</dbReference>